<dbReference type="PROSITE" id="PS51253">
    <property type="entry name" value="HTH_CENPB"/>
    <property type="match status" value="1"/>
</dbReference>
<dbReference type="InterPro" id="IPR006600">
    <property type="entry name" value="HTH_CenpB_DNA-bd_dom"/>
</dbReference>
<name>A0A1D9QKT7_SCLS1</name>
<dbReference type="AlphaFoldDB" id="A0A1D9QKT7"/>
<proteinExistence type="predicted"/>
<dbReference type="Proteomes" id="UP000177798">
    <property type="component" value="Chromosome 15"/>
</dbReference>
<evidence type="ECO:0000313" key="4">
    <source>
        <dbReference type="Proteomes" id="UP000177798"/>
    </source>
</evidence>
<protein>
    <recommendedName>
        <fullName evidence="2">HTH CENPB-type domain-containing protein</fullName>
    </recommendedName>
</protein>
<dbReference type="InterPro" id="IPR050863">
    <property type="entry name" value="CenT-Element_Derived"/>
</dbReference>
<dbReference type="PANTHER" id="PTHR19303">
    <property type="entry name" value="TRANSPOSON"/>
    <property type="match status" value="1"/>
</dbReference>
<dbReference type="GO" id="GO:0003677">
    <property type="term" value="F:DNA binding"/>
    <property type="evidence" value="ECO:0007669"/>
    <property type="project" value="UniProtKB-KW"/>
</dbReference>
<evidence type="ECO:0000256" key="1">
    <source>
        <dbReference type="ARBA" id="ARBA00023125"/>
    </source>
</evidence>
<dbReference type="Pfam" id="PF03221">
    <property type="entry name" value="HTH_Tnp_Tc5"/>
    <property type="match status" value="1"/>
</dbReference>
<dbReference type="SMART" id="SM00674">
    <property type="entry name" value="CENPB"/>
    <property type="match status" value="1"/>
</dbReference>
<sequence>MNGLAPHTETRANSHKMTDLEEEVLIQYIIDMDERGFAPKLSGVEDMANYILESRRAKKVGKLWAYRFVKRHTKLEMCFSRIYDFQRALCEDPKLIEEWFRLVSNMRVKYSIVDSDFYNFDETGFMIGIICPRIVITNTERNSRSKAIQPDNREWATAIICGNGEGETIPPFLVVQGQVHLSNWYTETDFPADWTIKPTSNGWTNNETGLVGTRRIRKT</sequence>
<accession>A0A1D9QKT7</accession>
<dbReference type="OrthoDB" id="5420958at2759"/>
<dbReference type="VEuPathDB" id="FungiDB:sscle_15g102490"/>
<dbReference type="PANTHER" id="PTHR19303:SF62">
    <property type="entry name" value="HTH CENPB-TYPE DOMAIN-CONTAINING PROTEIN-RELATED"/>
    <property type="match status" value="1"/>
</dbReference>
<keyword evidence="1" id="KW-0238">DNA-binding</keyword>
<evidence type="ECO:0000313" key="3">
    <source>
        <dbReference type="EMBL" id="APA15479.1"/>
    </source>
</evidence>
<evidence type="ECO:0000259" key="2">
    <source>
        <dbReference type="PROSITE" id="PS51253"/>
    </source>
</evidence>
<dbReference type="EMBL" id="CP017828">
    <property type="protein sequence ID" value="APA15479.1"/>
    <property type="molecule type" value="Genomic_DNA"/>
</dbReference>
<reference evidence="4" key="1">
    <citation type="journal article" date="2017" name="Genome Biol. Evol.">
        <title>The complete genome sequence of the phytopathogenic fungus Sclerotinia sclerotiorum reveals insights into the genome architecture of broad host range pathogens.</title>
        <authorList>
            <person name="Derbyshire M."/>
            <person name="Denton-Giles M."/>
            <person name="Hegedus D."/>
            <person name="Seifbarghy S."/>
            <person name="Rollins J."/>
            <person name="van Kan J."/>
            <person name="Seidl M.F."/>
            <person name="Faino L."/>
            <person name="Mbengue M."/>
            <person name="Navaud O."/>
            <person name="Raffaele S."/>
            <person name="Hammond-Kosack K."/>
            <person name="Heard S."/>
            <person name="Oliver R."/>
        </authorList>
    </citation>
    <scope>NUCLEOTIDE SEQUENCE [LARGE SCALE GENOMIC DNA]</scope>
    <source>
        <strain evidence="4">ATCC 18683 / 1980 / Ss-1</strain>
    </source>
</reference>
<gene>
    <name evidence="3" type="ORF">sscle_15g102490</name>
</gene>
<feature type="domain" description="HTH CENPB-type" evidence="2">
    <location>
        <begin position="9"/>
        <end position="78"/>
    </location>
</feature>
<organism evidence="3 4">
    <name type="scientific">Sclerotinia sclerotiorum (strain ATCC 18683 / 1980 / Ss-1)</name>
    <name type="common">White mold</name>
    <name type="synonym">Whetzelinia sclerotiorum</name>
    <dbReference type="NCBI Taxonomy" id="665079"/>
    <lineage>
        <taxon>Eukaryota</taxon>
        <taxon>Fungi</taxon>
        <taxon>Dikarya</taxon>
        <taxon>Ascomycota</taxon>
        <taxon>Pezizomycotina</taxon>
        <taxon>Leotiomycetes</taxon>
        <taxon>Helotiales</taxon>
        <taxon>Sclerotiniaceae</taxon>
        <taxon>Sclerotinia</taxon>
    </lineage>
</organism>